<organism evidence="3 4">
    <name type="scientific">Candidatus Iainarchaeum sp</name>
    <dbReference type="NCBI Taxonomy" id="3101447"/>
    <lineage>
        <taxon>Archaea</taxon>
        <taxon>Candidatus Iainarchaeota</taxon>
        <taxon>Candidatus Iainarchaeia</taxon>
        <taxon>Candidatus Iainarchaeales</taxon>
        <taxon>Candidatus Iainarchaeaceae</taxon>
        <taxon>Candidatus Iainarchaeum</taxon>
    </lineage>
</organism>
<protein>
    <submittedName>
        <fullName evidence="3">Uncharacterized protein</fullName>
    </submittedName>
</protein>
<feature type="transmembrane region" description="Helical" evidence="2">
    <location>
        <begin position="621"/>
        <end position="641"/>
    </location>
</feature>
<evidence type="ECO:0000256" key="2">
    <source>
        <dbReference type="SAM" id="Phobius"/>
    </source>
</evidence>
<sequence length="708" mass="76176">MARPGAISAFLLLFLLCLAQSALADVTVTAEVLNTAPAVSDGNVSPANWAGSGSIALGFKCTDPNGISDLNIVHAAITGANSADLNGVSYTVSGAYAIISTDINTYISTKGTYYVTPFCIDDANNVTAGTAITGSYVDVVEITISLPAADANINSSPAIVFDVNRNTSDDVNVASISVDLNGVSSPDFNYLAHCTEFNGHFHCSYTETGMTADADTNLSVDADNNTGQGAKQQSILVHYDATAPSILAFTASGSGSDVFASWTASDSFTGIETYYVREDSGSWIPTTDLNYTFSGSSSADHTYYVKARDYADNNSLISSAAYTAPTTGGEEETGGRVPTTSSPSAPSTPEPEPPEPEGIFDISIVRVDDPVEAGDRLDFTYLVQNGTNSNGNAYIRYWLERNGVKLVSGSQTLYLLKGQERLTSENLLLLDEMLGAYDFYITLARAGQESITRHAEIEVMVGAPTEIDLNLHSLVPGKEQKPVSFEIDLSSNRDDALPILVEEKIYKGDTIVWEKKQTAIVSVFERFSEEVYGLGPGDYRLVVYSTYEDLTKQDAENFRIEIAAGLAPAIEFPAFPPYAVFAFFEILPLLILLLLITAMLLWYKLREYESESSGKSRKEKIAWATIAIIAVTILFLILLYMNKDAIILSKFGQLSEAEMAELYATGYSGQLPAGAASLASYSMPAEVVAVAAVLGAALVFFLSFWRKR</sequence>
<comment type="caution">
    <text evidence="3">The sequence shown here is derived from an EMBL/GenBank/DDBJ whole genome shotgun (WGS) entry which is preliminary data.</text>
</comment>
<keyword evidence="2" id="KW-1133">Transmembrane helix</keyword>
<keyword evidence="2" id="KW-0472">Membrane</keyword>
<feature type="transmembrane region" description="Helical" evidence="2">
    <location>
        <begin position="578"/>
        <end position="601"/>
    </location>
</feature>
<evidence type="ECO:0000256" key="1">
    <source>
        <dbReference type="SAM" id="MobiDB-lite"/>
    </source>
</evidence>
<evidence type="ECO:0000313" key="4">
    <source>
        <dbReference type="Proteomes" id="UP000809243"/>
    </source>
</evidence>
<dbReference type="AlphaFoldDB" id="A0A938YXB8"/>
<evidence type="ECO:0000313" key="3">
    <source>
        <dbReference type="EMBL" id="MBN2067048.1"/>
    </source>
</evidence>
<dbReference type="Proteomes" id="UP000809243">
    <property type="component" value="Unassembled WGS sequence"/>
</dbReference>
<reference evidence="3" key="1">
    <citation type="submission" date="2021-01" db="EMBL/GenBank/DDBJ databases">
        <title>Active Sulfur Cycling in an Early Earth Analoge.</title>
        <authorList>
            <person name="Hahn C.R."/>
            <person name="Youssef N.H."/>
            <person name="Elshahed M."/>
        </authorList>
    </citation>
    <scope>NUCLEOTIDE SEQUENCE</scope>
    <source>
        <strain evidence="3">Zod_Metabat.1151</strain>
    </source>
</reference>
<dbReference type="EMBL" id="JAFGDB010000018">
    <property type="protein sequence ID" value="MBN2067048.1"/>
    <property type="molecule type" value="Genomic_DNA"/>
</dbReference>
<keyword evidence="2" id="KW-0812">Transmembrane</keyword>
<accession>A0A938YXB8</accession>
<feature type="region of interest" description="Disordered" evidence="1">
    <location>
        <begin position="324"/>
        <end position="358"/>
    </location>
</feature>
<proteinExistence type="predicted"/>
<feature type="transmembrane region" description="Helical" evidence="2">
    <location>
        <begin position="687"/>
        <end position="705"/>
    </location>
</feature>
<name>A0A938YXB8_9ARCH</name>
<gene>
    <name evidence="3" type="ORF">JW744_01115</name>
</gene>